<evidence type="ECO:0000256" key="1">
    <source>
        <dbReference type="SAM" id="MobiDB-lite"/>
    </source>
</evidence>
<protein>
    <submittedName>
        <fullName evidence="3">Uncharacterized protein</fullName>
    </submittedName>
</protein>
<accession>A0A2N8UMR2</accession>
<gene>
    <name evidence="3" type="ORF">SRS1_13490</name>
</gene>
<dbReference type="Proteomes" id="UP000239563">
    <property type="component" value="Chromosome XX"/>
</dbReference>
<organism evidence="3 4">
    <name type="scientific">Sporisorium reilianum f. sp. reilianum</name>
    <dbReference type="NCBI Taxonomy" id="72559"/>
    <lineage>
        <taxon>Eukaryota</taxon>
        <taxon>Fungi</taxon>
        <taxon>Dikarya</taxon>
        <taxon>Basidiomycota</taxon>
        <taxon>Ustilaginomycotina</taxon>
        <taxon>Ustilaginomycetes</taxon>
        <taxon>Ustilaginales</taxon>
        <taxon>Ustilaginaceae</taxon>
        <taxon>Sporisorium</taxon>
    </lineage>
</organism>
<dbReference type="AlphaFoldDB" id="A0A2N8UMR2"/>
<feature type="compositionally biased region" description="Polar residues" evidence="1">
    <location>
        <begin position="474"/>
        <end position="486"/>
    </location>
</feature>
<evidence type="ECO:0000313" key="3">
    <source>
        <dbReference type="EMBL" id="SJX66049.1"/>
    </source>
</evidence>
<dbReference type="EMBL" id="LT795073">
    <property type="protein sequence ID" value="SJX66049.1"/>
    <property type="molecule type" value="Genomic_DNA"/>
</dbReference>
<name>A0A2N8UMR2_9BASI</name>
<evidence type="ECO:0000256" key="2">
    <source>
        <dbReference type="SAM" id="SignalP"/>
    </source>
</evidence>
<keyword evidence="2" id="KW-0732">Signal</keyword>
<sequence length="641" mass="72737">MRLQATADMLGYVLLLLVLALQPASGAGGDDKSNLPQIISDPSAGQSFAERYGFLAPDSHLSRSGQTYAWSLARTVTNLDDDQFYNKKFKTIRDRGIQRLSHTGHITSASKLRSHPDFVDFFDGHSYTPAVYQRVAEILPDNPLGEANPDVAIFMHRISRVVHQTVVEQRLELKQIIRGAPSRRSSSDGLAYQVVWQNPGSHKPFLWMSDLKEVFKWPVLPDLERLGYNPSTIEEEIGVYSQTKDQYFYSHRPLDQLGPTMSQSSRYIGHFDLDSRGSEQYFNTFALMFSPVDDAHLREPWFHAPLYKTFDAKAQDIISVKYPFRGRLFPDLDRVRFILSTKDPRNPVLVPVGIVRPVQITPEVRFKTVYIFPSKLREEGAVSFFHIRPSTVRMVPDTDGYVQKRNARFRDYLFGEARPYGHPLYYIESRAYDREFPPAADARAVVASHNAATTSSQERSIPGRFAEPKVESPPTYTDQFLSQDQPAETVPRTPGWRFAYHQTPVQHLQEEAAHIDSRGKNPASKVETSGSGGILSKRPLLFPQTHEPAAIYPFPQDQAHTYQSYAGQRVKVEPTHAEQPIDPRAYMPSHTEHSHTSMPAVQQGSMPVVQRGSTAAQTVPSVDVIHELEQHLTPEKWLWHY</sequence>
<proteinExistence type="predicted"/>
<feature type="chain" id="PRO_5014608168" evidence="2">
    <location>
        <begin position="27"/>
        <end position="641"/>
    </location>
</feature>
<feature type="signal peptide" evidence="2">
    <location>
        <begin position="1"/>
        <end position="26"/>
    </location>
</feature>
<feature type="region of interest" description="Disordered" evidence="1">
    <location>
        <begin position="468"/>
        <end position="488"/>
    </location>
</feature>
<evidence type="ECO:0000313" key="4">
    <source>
        <dbReference type="Proteomes" id="UP000239563"/>
    </source>
</evidence>
<reference evidence="3 4" key="1">
    <citation type="submission" date="2017-02" db="EMBL/GenBank/DDBJ databases">
        <authorList>
            <person name="Peterson S.W."/>
        </authorList>
    </citation>
    <scope>NUCLEOTIDE SEQUENCE [LARGE SCALE GENOMIC DNA]</scope>
    <source>
        <strain evidence="3 4">SRS1_H2-8</strain>
    </source>
</reference>
<feature type="region of interest" description="Disordered" evidence="1">
    <location>
        <begin position="515"/>
        <end position="535"/>
    </location>
</feature>